<reference evidence="11" key="3">
    <citation type="submission" date="2016-06" db="UniProtKB">
        <authorList>
            <consortium name="WormBaseParasite"/>
        </authorList>
    </citation>
    <scope>IDENTIFICATION</scope>
</reference>
<organism evidence="10 11">
    <name type="scientific">Globodera pallida</name>
    <name type="common">Potato cyst nematode worm</name>
    <name type="synonym">Heterodera pallida</name>
    <dbReference type="NCBI Taxonomy" id="36090"/>
    <lineage>
        <taxon>Eukaryota</taxon>
        <taxon>Metazoa</taxon>
        <taxon>Ecdysozoa</taxon>
        <taxon>Nematoda</taxon>
        <taxon>Chromadorea</taxon>
        <taxon>Rhabditida</taxon>
        <taxon>Tylenchina</taxon>
        <taxon>Tylenchomorpha</taxon>
        <taxon>Tylenchoidea</taxon>
        <taxon>Heteroderidae</taxon>
        <taxon>Heteroderinae</taxon>
        <taxon>Globodera</taxon>
    </lineage>
</organism>
<comment type="similarity">
    <text evidence="2">Belongs to the transglutaminase-like superfamily. PNGase family.</text>
</comment>
<reference evidence="10" key="2">
    <citation type="submission" date="2014-05" db="EMBL/GenBank/DDBJ databases">
        <title>The genome and life-stage specific transcriptomes of Globodera pallida elucidate key aspects of plant parasitism by a cyst nematode.</title>
        <authorList>
            <person name="Cotton J.A."/>
            <person name="Lilley C.J."/>
            <person name="Jones L.M."/>
            <person name="Kikuchi T."/>
            <person name="Reid A.J."/>
            <person name="Thorpe P."/>
            <person name="Tsai I.J."/>
            <person name="Beasley H."/>
            <person name="Blok V."/>
            <person name="Cock P.J.A."/>
            <person name="Van den Akker S.E."/>
            <person name="Holroyd N."/>
            <person name="Hunt M."/>
            <person name="Mantelin S."/>
            <person name="Naghra H."/>
            <person name="Pain A."/>
            <person name="Palomares-Rius J.E."/>
            <person name="Zarowiecki M."/>
            <person name="Berriman M."/>
            <person name="Jones J.T."/>
            <person name="Urwin P.E."/>
        </authorList>
    </citation>
    <scope>NUCLEOTIDE SEQUENCE [LARGE SCALE GENOMIC DNA]</scope>
    <source>
        <strain evidence="10">Lindley</strain>
    </source>
</reference>
<dbReference type="Gene3D" id="2.20.25.10">
    <property type="match status" value="1"/>
</dbReference>
<evidence type="ECO:0000256" key="7">
    <source>
        <dbReference type="ARBA" id="ARBA00032901"/>
    </source>
</evidence>
<dbReference type="AlphaFoldDB" id="A0A183BL70"/>
<dbReference type="PANTHER" id="PTHR12143">
    <property type="entry name" value="PEPTIDE N-GLYCANASE PNGASE -RELATED"/>
    <property type="match status" value="1"/>
</dbReference>
<evidence type="ECO:0000256" key="5">
    <source>
        <dbReference type="ARBA" id="ARBA00022723"/>
    </source>
</evidence>
<evidence type="ECO:0000313" key="11">
    <source>
        <dbReference type="WBParaSite" id="GPLIN_000135200"/>
    </source>
</evidence>
<dbReference type="GO" id="GO:0005634">
    <property type="term" value="C:nucleus"/>
    <property type="evidence" value="ECO:0007669"/>
    <property type="project" value="TreeGrafter"/>
</dbReference>
<dbReference type="Proteomes" id="UP000050741">
    <property type="component" value="Unassembled WGS sequence"/>
</dbReference>
<dbReference type="SMART" id="SM00460">
    <property type="entry name" value="TGc"/>
    <property type="match status" value="1"/>
</dbReference>
<proteinExistence type="inferred from homology"/>
<dbReference type="GO" id="GO:0000224">
    <property type="term" value="F:peptide-N4-(N-acetyl-beta-glucosaminyl)asparagine amidase activity"/>
    <property type="evidence" value="ECO:0007669"/>
    <property type="project" value="UniProtKB-EC"/>
</dbReference>
<sequence>MVVQQINDDDAFREAIAVNSKSRVLVVCDFFANWCGPCRAIAPVLENLSERYAQKAVFLKIDVDRCRGVSQQYSIRAMPTFVVLLNGEEVGRIQGADPGGLEHMIATLADSRDVGSSGTSENIKKPQGDHVANAEERQWLERLVSHAERMSIYEDPLSQTLALSLIPADDLREKATNDGEVNQYELAKGLLAWFHGFFCWVNQAKCEKCGIDGKSDGHGDPTGEERQHGADRVELFRCEKCGDQIRFPRYNDPAKLLETRKGRCGEYANCFTLCCRAIGLQTRWISDNLDHVWVEVFSGQLQRWLHCDPCENVIDTPLMYDKGWGKKHAYVFAVAIDHVQDVTWRYHFDHRAVMNRRLSVRESVLRNFINVSH</sequence>
<dbReference type="WBParaSite" id="GPLIN_000135200">
    <property type="protein sequence ID" value="GPLIN_000135200"/>
    <property type="gene ID" value="GPLIN_000135200"/>
</dbReference>
<dbReference type="Pfam" id="PF00085">
    <property type="entry name" value="Thioredoxin"/>
    <property type="match status" value="1"/>
</dbReference>
<keyword evidence="10" id="KW-1185">Reference proteome</keyword>
<dbReference type="Gene3D" id="3.40.30.10">
    <property type="entry name" value="Glutaredoxin"/>
    <property type="match status" value="1"/>
</dbReference>
<dbReference type="GO" id="GO:0005829">
    <property type="term" value="C:cytosol"/>
    <property type="evidence" value="ECO:0007669"/>
    <property type="project" value="TreeGrafter"/>
</dbReference>
<dbReference type="GO" id="GO:0046872">
    <property type="term" value="F:metal ion binding"/>
    <property type="evidence" value="ECO:0007669"/>
    <property type="project" value="UniProtKB-KW"/>
</dbReference>
<keyword evidence="6" id="KW-0862">Zinc</keyword>
<protein>
    <recommendedName>
        <fullName evidence="4">Peptide-N(4)-(N-acetyl-beta-glucosaminyl)asparagine amidase</fullName>
        <ecNumber evidence="3">3.5.1.52</ecNumber>
    </recommendedName>
    <alternativeName>
        <fullName evidence="7">Peptide:N-glycanase</fullName>
    </alternativeName>
</protein>
<reference evidence="10" key="1">
    <citation type="submission" date="2013-12" db="EMBL/GenBank/DDBJ databases">
        <authorList>
            <person name="Aslett M."/>
        </authorList>
    </citation>
    <scope>NUCLEOTIDE SEQUENCE [LARGE SCALE GENOMIC DNA]</scope>
    <source>
        <strain evidence="10">Lindley</strain>
    </source>
</reference>
<dbReference type="CDD" id="cd02947">
    <property type="entry name" value="TRX_family"/>
    <property type="match status" value="1"/>
</dbReference>
<dbReference type="Pfam" id="PF01841">
    <property type="entry name" value="Transglut_core"/>
    <property type="match status" value="1"/>
</dbReference>
<dbReference type="GO" id="GO:0006516">
    <property type="term" value="P:glycoprotein catabolic process"/>
    <property type="evidence" value="ECO:0007669"/>
    <property type="project" value="TreeGrafter"/>
</dbReference>
<dbReference type="FunFam" id="2.20.25.10:FF:000011">
    <property type="entry name" value="peptide-N(4)-(N-acetyl-beta- glucosaminyl)asparagine amidase"/>
    <property type="match status" value="1"/>
</dbReference>
<dbReference type="InterPro" id="IPR038765">
    <property type="entry name" value="Papain-like_cys_pep_sf"/>
</dbReference>
<dbReference type="PROSITE" id="PS51352">
    <property type="entry name" value="THIOREDOXIN_2"/>
    <property type="match status" value="1"/>
</dbReference>
<name>A0A183BL70_GLOPA</name>
<feature type="compositionally biased region" description="Basic and acidic residues" evidence="8">
    <location>
        <begin position="122"/>
        <end position="131"/>
    </location>
</feature>
<dbReference type="Gene3D" id="3.10.620.30">
    <property type="match status" value="1"/>
</dbReference>
<dbReference type="InterPro" id="IPR050883">
    <property type="entry name" value="PNGase"/>
</dbReference>
<dbReference type="InterPro" id="IPR002931">
    <property type="entry name" value="Transglutaminase-like"/>
</dbReference>
<dbReference type="InterPro" id="IPR036249">
    <property type="entry name" value="Thioredoxin-like_sf"/>
</dbReference>
<evidence type="ECO:0000256" key="3">
    <source>
        <dbReference type="ARBA" id="ARBA00012158"/>
    </source>
</evidence>
<evidence type="ECO:0000256" key="4">
    <source>
        <dbReference type="ARBA" id="ARBA00018546"/>
    </source>
</evidence>
<keyword evidence="5" id="KW-0479">Metal-binding</keyword>
<evidence type="ECO:0000256" key="8">
    <source>
        <dbReference type="SAM" id="MobiDB-lite"/>
    </source>
</evidence>
<dbReference type="PANTHER" id="PTHR12143:SF19">
    <property type="entry name" value="PEPTIDE-N(4)-(N-ACETYL-BETA-GLUCOSAMINYL)ASPARAGINE AMIDASE"/>
    <property type="match status" value="1"/>
</dbReference>
<feature type="domain" description="Thioredoxin" evidence="9">
    <location>
        <begin position="4"/>
        <end position="110"/>
    </location>
</feature>
<evidence type="ECO:0000256" key="6">
    <source>
        <dbReference type="ARBA" id="ARBA00022833"/>
    </source>
</evidence>
<dbReference type="InterPro" id="IPR013766">
    <property type="entry name" value="Thioredoxin_domain"/>
</dbReference>
<evidence type="ECO:0000259" key="9">
    <source>
        <dbReference type="PROSITE" id="PS51352"/>
    </source>
</evidence>
<evidence type="ECO:0000256" key="1">
    <source>
        <dbReference type="ARBA" id="ARBA00001650"/>
    </source>
</evidence>
<dbReference type="SUPFAM" id="SSF54001">
    <property type="entry name" value="Cysteine proteinases"/>
    <property type="match status" value="1"/>
</dbReference>
<evidence type="ECO:0000256" key="2">
    <source>
        <dbReference type="ARBA" id="ARBA00009390"/>
    </source>
</evidence>
<feature type="region of interest" description="Disordered" evidence="8">
    <location>
        <begin position="112"/>
        <end position="131"/>
    </location>
</feature>
<evidence type="ECO:0000313" key="10">
    <source>
        <dbReference type="Proteomes" id="UP000050741"/>
    </source>
</evidence>
<comment type="catalytic activity">
    <reaction evidence="1">
        <text>Hydrolysis of an N(4)-(acetyl-beta-D-glucosaminyl)asparagine residue in which the glucosamine residue may be further glycosylated, to yield a (substituted) N-acetyl-beta-D-glucosaminylamine and a peptide containing an aspartate residue.</text>
        <dbReference type="EC" id="3.5.1.52"/>
    </reaction>
</comment>
<accession>A0A183BL70</accession>
<dbReference type="EC" id="3.5.1.52" evidence="3"/>
<dbReference type="SUPFAM" id="SSF52833">
    <property type="entry name" value="Thioredoxin-like"/>
    <property type="match status" value="1"/>
</dbReference>